<feature type="region of interest" description="Disordered" evidence="1">
    <location>
        <begin position="144"/>
        <end position="284"/>
    </location>
</feature>
<dbReference type="HOGENOM" id="CLU_682204_0_0_1"/>
<feature type="compositionally biased region" description="Low complexity" evidence="1">
    <location>
        <begin position="163"/>
        <end position="180"/>
    </location>
</feature>
<feature type="compositionally biased region" description="Low complexity" evidence="1">
    <location>
        <begin position="106"/>
        <end position="116"/>
    </location>
</feature>
<evidence type="ECO:0000313" key="2">
    <source>
        <dbReference type="EnsemblPlants" id="OBART09G17800.1"/>
    </source>
</evidence>
<name>A0A0D3H9E8_9ORYZ</name>
<evidence type="ECO:0000313" key="3">
    <source>
        <dbReference type="Proteomes" id="UP000026960"/>
    </source>
</evidence>
<dbReference type="Proteomes" id="UP000026960">
    <property type="component" value="Chromosome 9"/>
</dbReference>
<accession>A0A0D3H9E8</accession>
<proteinExistence type="predicted"/>
<protein>
    <submittedName>
        <fullName evidence="2">Uncharacterized protein</fullName>
    </submittedName>
</protein>
<reference evidence="2" key="2">
    <citation type="submission" date="2015-03" db="UniProtKB">
        <authorList>
            <consortium name="EnsemblPlants"/>
        </authorList>
    </citation>
    <scope>IDENTIFICATION</scope>
</reference>
<evidence type="ECO:0000256" key="1">
    <source>
        <dbReference type="SAM" id="MobiDB-lite"/>
    </source>
</evidence>
<dbReference type="EnsemblPlants" id="OBART09G17800.1">
    <property type="protein sequence ID" value="OBART09G17800.1"/>
    <property type="gene ID" value="OBART09G17800"/>
</dbReference>
<dbReference type="Gramene" id="OBART09G17800.1">
    <property type="protein sequence ID" value="OBART09G17800.1"/>
    <property type="gene ID" value="OBART09G17800"/>
</dbReference>
<organism evidence="2">
    <name type="scientific">Oryza barthii</name>
    <dbReference type="NCBI Taxonomy" id="65489"/>
    <lineage>
        <taxon>Eukaryota</taxon>
        <taxon>Viridiplantae</taxon>
        <taxon>Streptophyta</taxon>
        <taxon>Embryophyta</taxon>
        <taxon>Tracheophyta</taxon>
        <taxon>Spermatophyta</taxon>
        <taxon>Magnoliopsida</taxon>
        <taxon>Liliopsida</taxon>
        <taxon>Poales</taxon>
        <taxon>Poaceae</taxon>
        <taxon>BOP clade</taxon>
        <taxon>Oryzoideae</taxon>
        <taxon>Oryzeae</taxon>
        <taxon>Oryzinae</taxon>
        <taxon>Oryza</taxon>
    </lineage>
</organism>
<feature type="compositionally biased region" description="Basic and acidic residues" evidence="1">
    <location>
        <begin position="243"/>
        <end position="258"/>
    </location>
</feature>
<feature type="region of interest" description="Disordered" evidence="1">
    <location>
        <begin position="99"/>
        <end position="132"/>
    </location>
</feature>
<sequence>MATPICPRLFITASPVPTPIRNDANMSQKSSDMSACAIVCSSPSTGFSPGPRASAAAAAAVAFATRSGADAADSASSTSAFANFRVFIQDFHATCAGTAAGDARSTRSTATKTADTTPPPPPTPVRSAARRYSAMATASVLIAAKHRPSSSSSRPSAPPPASPSRRNTMATAHTAAGTTASMTRNEAGSSANSAEQTSVKIATRHRAPAPAEVADAGDEHGGVHPRRAVPAEAEEDAHLPVGQRRDGPGHDEPLRAVAEEALEGADGEEEPGGDAVGGEAGEEAERLADVLGDGEAVELQLGEAHERLDGVGLLPEMHCTHTAVTSPSHLPHLVPAIASSAAATIAQARCSSEWLLLLWLGRVRGRGMGGRREAGAARRVPFPATAGAASATQLGRKGGDEEGW</sequence>
<dbReference type="PaxDb" id="65489-OBART09G17800.1"/>
<keyword evidence="3" id="KW-1185">Reference proteome</keyword>
<reference evidence="2" key="1">
    <citation type="journal article" date="2009" name="Rice">
        <title>De Novo Next Generation Sequencing of Plant Genomes.</title>
        <authorList>
            <person name="Rounsley S."/>
            <person name="Marri P.R."/>
            <person name="Yu Y."/>
            <person name="He R."/>
            <person name="Sisneros N."/>
            <person name="Goicoechea J.L."/>
            <person name="Lee S.J."/>
            <person name="Angelova A."/>
            <person name="Kudrna D."/>
            <person name="Luo M."/>
            <person name="Affourtit J."/>
            <person name="Desany B."/>
            <person name="Knight J."/>
            <person name="Niazi F."/>
            <person name="Egholm M."/>
            <person name="Wing R.A."/>
        </authorList>
    </citation>
    <scope>NUCLEOTIDE SEQUENCE [LARGE SCALE GENOMIC DNA]</scope>
    <source>
        <strain evidence="2">cv. IRGC 105608</strain>
    </source>
</reference>
<feature type="compositionally biased region" description="Polar residues" evidence="1">
    <location>
        <begin position="181"/>
        <end position="200"/>
    </location>
</feature>
<feature type="compositionally biased region" description="Acidic residues" evidence="1">
    <location>
        <begin position="260"/>
        <end position="272"/>
    </location>
</feature>
<dbReference type="AlphaFoldDB" id="A0A0D3H9E8"/>